<feature type="domain" description="DZANK-type" evidence="1">
    <location>
        <begin position="7"/>
        <end position="56"/>
    </location>
</feature>
<reference evidence="2 3" key="1">
    <citation type="submission" date="2017-08" db="EMBL/GenBank/DDBJ databases">
        <title>Complete genome of Colwellia sp. NB097-1, a psychrophile bacterium ioslated from Bering Sea.</title>
        <authorList>
            <person name="Chen X."/>
        </authorList>
    </citation>
    <scope>NUCLEOTIDE SEQUENCE [LARGE SCALE GENOMIC DNA]</scope>
    <source>
        <strain evidence="2 3">NB097-1</strain>
    </source>
</reference>
<protein>
    <recommendedName>
        <fullName evidence="1">DZANK-type domain-containing protein</fullName>
    </recommendedName>
</protein>
<organism evidence="2 3">
    <name type="scientific">Cognaticolwellia beringensis</name>
    <dbReference type="NCBI Taxonomy" id="1967665"/>
    <lineage>
        <taxon>Bacteria</taxon>
        <taxon>Pseudomonadati</taxon>
        <taxon>Pseudomonadota</taxon>
        <taxon>Gammaproteobacteria</taxon>
        <taxon>Alteromonadales</taxon>
        <taxon>Colwelliaceae</taxon>
        <taxon>Cognaticolwellia</taxon>
    </lineage>
</organism>
<accession>A0A222GBS7</accession>
<dbReference type="RefSeq" id="WP_081152426.1">
    <property type="nucleotide sequence ID" value="NZ_CP020465.1"/>
</dbReference>
<dbReference type="Proteomes" id="UP000202259">
    <property type="component" value="Chromosome"/>
</dbReference>
<dbReference type="InterPro" id="IPR025874">
    <property type="entry name" value="DZR"/>
</dbReference>
<dbReference type="Pfam" id="PF12773">
    <property type="entry name" value="DZR"/>
    <property type="match status" value="1"/>
</dbReference>
<proteinExistence type="predicted"/>
<dbReference type="KEGG" id="cber:B5D82_14185"/>
<evidence type="ECO:0000259" key="1">
    <source>
        <dbReference type="Pfam" id="PF12773"/>
    </source>
</evidence>
<keyword evidence="3" id="KW-1185">Reference proteome</keyword>
<evidence type="ECO:0000313" key="2">
    <source>
        <dbReference type="EMBL" id="ASP48814.1"/>
    </source>
</evidence>
<dbReference type="AlphaFoldDB" id="A0A222GBS7"/>
<dbReference type="EMBL" id="CP020465">
    <property type="protein sequence ID" value="ASP48814.1"/>
    <property type="molecule type" value="Genomic_DNA"/>
</dbReference>
<gene>
    <name evidence="2" type="ORF">B5D82_14185</name>
</gene>
<evidence type="ECO:0000313" key="3">
    <source>
        <dbReference type="Proteomes" id="UP000202259"/>
    </source>
</evidence>
<sequence>MSDDRECPFCKESIKDEAIKCKHCHSSVPSISPKHEGVCPFCKEAIKADAIKCKHCHSMLSGDATETCGCSSTSTAQAVRSLAVPNNPGYSGNDCYYDCRDHMEGGGASSAEAYRVCQEICYISMPLPALAKSQFYRAMAPNVPGYTGNDCYSDCIQFIEDRGGSKIYAHMMCQDACLISMPFPNLAIR</sequence>
<name>A0A222GBS7_9GAMM</name>
<dbReference type="OrthoDB" id="6261207at2"/>